<evidence type="ECO:0000259" key="2">
    <source>
        <dbReference type="Pfam" id="PF07786"/>
    </source>
</evidence>
<reference evidence="3 4" key="1">
    <citation type="submission" date="2019-09" db="EMBL/GenBank/DDBJ databases">
        <title>YIM 132180 draft genome.</title>
        <authorList>
            <person name="Zhang K."/>
        </authorList>
    </citation>
    <scope>NUCLEOTIDE SEQUENCE [LARGE SCALE GENOMIC DNA]</scope>
    <source>
        <strain evidence="3 4">YIM 132180</strain>
    </source>
</reference>
<dbReference type="InterPro" id="IPR012429">
    <property type="entry name" value="HGSNAT_cat"/>
</dbReference>
<evidence type="ECO:0000313" key="4">
    <source>
        <dbReference type="Proteomes" id="UP000432089"/>
    </source>
</evidence>
<keyword evidence="4" id="KW-1185">Reference proteome</keyword>
<feature type="transmembrane region" description="Helical" evidence="1">
    <location>
        <begin position="59"/>
        <end position="78"/>
    </location>
</feature>
<comment type="caution">
    <text evidence="3">The sequence shown here is derived from an EMBL/GenBank/DDBJ whole genome shotgun (WGS) entry which is preliminary data.</text>
</comment>
<dbReference type="AlphaFoldDB" id="A0A7V7PL79"/>
<evidence type="ECO:0000313" key="3">
    <source>
        <dbReference type="EMBL" id="KAB0676729.1"/>
    </source>
</evidence>
<organism evidence="3 4">
    <name type="scientific">Plantimonas leprariae</name>
    <dbReference type="NCBI Taxonomy" id="2615207"/>
    <lineage>
        <taxon>Bacteria</taxon>
        <taxon>Pseudomonadati</taxon>
        <taxon>Pseudomonadota</taxon>
        <taxon>Alphaproteobacteria</taxon>
        <taxon>Hyphomicrobiales</taxon>
        <taxon>Aurantimonadaceae</taxon>
        <taxon>Plantimonas</taxon>
    </lineage>
</organism>
<feature type="transmembrane region" description="Helical" evidence="1">
    <location>
        <begin position="84"/>
        <end position="104"/>
    </location>
</feature>
<feature type="domain" description="Heparan-alpha-glucosaminide N-acetyltransferase catalytic" evidence="2">
    <location>
        <begin position="1"/>
        <end position="208"/>
    </location>
</feature>
<dbReference type="Proteomes" id="UP000432089">
    <property type="component" value="Unassembled WGS sequence"/>
</dbReference>
<sequence>MASYHFTWDLDANGYVRQGLANTGPWKIYARCIATSFLFLVGISLVLAHGRGIRWRSFWIREAQVAAGALAVTVATFFLMPGGFIFFGILHQIALASLIGLLFLRLPPLLTLGAGIGAIALPFLVQTTLTEPKWLAWIGLAARAPVSNDYVPIFPWTGIVLLGIATGRLLDRFGAWRRLASLNEPLRRFRPFAALGRHSLLFYLIHQPLLFGLVAGAAYVFPPDRTVAFTADCLTECRADEAICRQACACVGDRLKAEQLLAALMERRLSGAQTERLDGIVRECRLPLATP</sequence>
<dbReference type="Pfam" id="PF07786">
    <property type="entry name" value="HGSNAT_cat"/>
    <property type="match status" value="1"/>
</dbReference>
<gene>
    <name evidence="3" type="ORF">F6X38_20390</name>
</gene>
<keyword evidence="1" id="KW-0812">Transmembrane</keyword>
<name>A0A7V7PL79_9HYPH</name>
<keyword evidence="1" id="KW-0472">Membrane</keyword>
<evidence type="ECO:0000256" key="1">
    <source>
        <dbReference type="SAM" id="Phobius"/>
    </source>
</evidence>
<proteinExistence type="predicted"/>
<keyword evidence="1" id="KW-1133">Transmembrane helix</keyword>
<feature type="transmembrane region" description="Helical" evidence="1">
    <location>
        <begin position="109"/>
        <end position="130"/>
    </location>
</feature>
<accession>A0A7V7PL79</accession>
<feature type="transmembrane region" description="Helical" evidence="1">
    <location>
        <begin position="28"/>
        <end position="47"/>
    </location>
</feature>
<protein>
    <submittedName>
        <fullName evidence="3">DUF1624 domain-containing protein</fullName>
    </submittedName>
</protein>
<feature type="transmembrane region" description="Helical" evidence="1">
    <location>
        <begin position="150"/>
        <end position="170"/>
    </location>
</feature>
<dbReference type="EMBL" id="VZDO01000021">
    <property type="protein sequence ID" value="KAB0676729.1"/>
    <property type="molecule type" value="Genomic_DNA"/>
</dbReference>
<feature type="transmembrane region" description="Helical" evidence="1">
    <location>
        <begin position="200"/>
        <end position="221"/>
    </location>
</feature>